<dbReference type="Proteomes" id="UP001175000">
    <property type="component" value="Unassembled WGS sequence"/>
</dbReference>
<dbReference type="EMBL" id="JAULSU010000003">
    <property type="protein sequence ID" value="KAK0623735.1"/>
    <property type="molecule type" value="Genomic_DNA"/>
</dbReference>
<evidence type="ECO:0000313" key="1">
    <source>
        <dbReference type="EMBL" id="KAK0623735.1"/>
    </source>
</evidence>
<accession>A0AA40C3K3</accession>
<proteinExistence type="predicted"/>
<evidence type="ECO:0000313" key="2">
    <source>
        <dbReference type="Proteomes" id="UP001175000"/>
    </source>
</evidence>
<gene>
    <name evidence="1" type="ORF">B0T14DRAFT_565060</name>
</gene>
<dbReference type="AlphaFoldDB" id="A0AA40C3K3"/>
<name>A0AA40C3K3_9PEZI</name>
<keyword evidence="2" id="KW-1185">Reference proteome</keyword>
<organism evidence="1 2">
    <name type="scientific">Immersiella caudata</name>
    <dbReference type="NCBI Taxonomy" id="314043"/>
    <lineage>
        <taxon>Eukaryota</taxon>
        <taxon>Fungi</taxon>
        <taxon>Dikarya</taxon>
        <taxon>Ascomycota</taxon>
        <taxon>Pezizomycotina</taxon>
        <taxon>Sordariomycetes</taxon>
        <taxon>Sordariomycetidae</taxon>
        <taxon>Sordariales</taxon>
        <taxon>Lasiosphaeriaceae</taxon>
        <taxon>Immersiella</taxon>
    </lineage>
</organism>
<sequence length="83" mass="9204">MVPMLSSQQWQLVCLLGAFRSWTILWGKDLTVRRGHRKKGALRGGNQGGSMEAVVQFWTGSTFFGLTKLSEDCGSSELIWPAT</sequence>
<reference evidence="1" key="1">
    <citation type="submission" date="2023-06" db="EMBL/GenBank/DDBJ databases">
        <title>Genome-scale phylogeny and comparative genomics of the fungal order Sordariales.</title>
        <authorList>
            <consortium name="Lawrence Berkeley National Laboratory"/>
            <person name="Hensen N."/>
            <person name="Bonometti L."/>
            <person name="Westerberg I."/>
            <person name="Brannstrom I.O."/>
            <person name="Guillou S."/>
            <person name="Cros-Aarteil S."/>
            <person name="Calhoun S."/>
            <person name="Haridas S."/>
            <person name="Kuo A."/>
            <person name="Mondo S."/>
            <person name="Pangilinan J."/>
            <person name="Riley R."/>
            <person name="Labutti K."/>
            <person name="Andreopoulos B."/>
            <person name="Lipzen A."/>
            <person name="Chen C."/>
            <person name="Yanf M."/>
            <person name="Daum C."/>
            <person name="Ng V."/>
            <person name="Clum A."/>
            <person name="Steindorff A."/>
            <person name="Ohm R."/>
            <person name="Martin F."/>
            <person name="Silar P."/>
            <person name="Natvig D."/>
            <person name="Lalanne C."/>
            <person name="Gautier V."/>
            <person name="Ament-Velasquez S.L."/>
            <person name="Kruys A."/>
            <person name="Hutchinson M.I."/>
            <person name="Powell A.J."/>
            <person name="Barry K."/>
            <person name="Miller A.N."/>
            <person name="Grigoriev I.V."/>
            <person name="Debuchy R."/>
            <person name="Gladieux P."/>
            <person name="Thoren M.H."/>
            <person name="Johannesson H."/>
        </authorList>
    </citation>
    <scope>NUCLEOTIDE SEQUENCE</scope>
    <source>
        <strain evidence="1">CBS 606.72</strain>
    </source>
</reference>
<comment type="caution">
    <text evidence="1">The sequence shown here is derived from an EMBL/GenBank/DDBJ whole genome shotgun (WGS) entry which is preliminary data.</text>
</comment>
<protein>
    <submittedName>
        <fullName evidence="1">Uncharacterized protein</fullName>
    </submittedName>
</protein>